<feature type="transmembrane region" description="Helical" evidence="1">
    <location>
        <begin position="43"/>
        <end position="69"/>
    </location>
</feature>
<dbReference type="PANTHER" id="PTHR37422:SF13">
    <property type="entry name" value="LIPOPOLYSACCHARIDE BIOSYNTHESIS PROTEIN PA4999-RELATED"/>
    <property type="match status" value="1"/>
</dbReference>
<dbReference type="InterPro" id="IPR051533">
    <property type="entry name" value="WaaL-like"/>
</dbReference>
<dbReference type="EMBL" id="CP113865">
    <property type="protein sequence ID" value="WAM33836.1"/>
    <property type="molecule type" value="Genomic_DNA"/>
</dbReference>
<gene>
    <name evidence="2" type="ORF">OTK00_002381</name>
</gene>
<evidence type="ECO:0000313" key="2">
    <source>
        <dbReference type="EMBL" id="WAM33836.1"/>
    </source>
</evidence>
<feature type="transmembrane region" description="Helical" evidence="1">
    <location>
        <begin position="145"/>
        <end position="163"/>
    </location>
</feature>
<sequence length="441" mass="52212">MQQLTEELWYEGKIKIIFSSAGVILYLFYILTGNFSRIIKLPFFPRTISLIEVGILVFIAIFCFYELILLKKNIYLFKKMNLNHLDSIEVLLSLMLLSILVNYIIYGFNILPVLYYLRFFSLVYFAFMIYLFLNFQRNINRIEGFYVKIGFLLCIIGWIIYFIEPDTERLNKFFEKKGIYLNLDPHKFRLIGNIFDPNFFGNILVMFIGIAMISFLRQSLQDRKRFIQKIILLIFFNITLLKTISRSSILGLFLVVLINTLLVGSWSFIKKKIVLFKKLILVDSVLLFTTLLDKDFYKIFERIKSIPVDNSAQARMQSWSNAKNFICSNPIKLLIGDGFGFLNVKYGLPFIGFDSSFLNLILYCGLAGTAFFLIWLFKKIYSVYKNVRYDESDIRLHFINFCSLLVTYFVISWFNNLLFYQFWLVLFLPYYYFVIDYGRKG</sequence>
<proteinExistence type="predicted"/>
<evidence type="ECO:0000256" key="1">
    <source>
        <dbReference type="SAM" id="Phobius"/>
    </source>
</evidence>
<keyword evidence="1" id="KW-0812">Transmembrane</keyword>
<reference evidence="2" key="1">
    <citation type="submission" date="2022-12" db="EMBL/GenBank/DDBJ databases">
        <authorList>
            <person name="Bing R.G."/>
            <person name="Willard D.J."/>
            <person name="Manesh M.J.H."/>
            <person name="Laemthong T."/>
            <person name="Crosby J.R."/>
            <person name="Kelly R.M."/>
        </authorList>
    </citation>
    <scope>NUCLEOTIDE SEQUENCE</scope>
    <source>
        <strain evidence="2">DSM 8990</strain>
    </source>
</reference>
<keyword evidence="3" id="KW-1185">Reference proteome</keyword>
<feature type="transmembrane region" description="Helical" evidence="1">
    <location>
        <begin position="357"/>
        <end position="377"/>
    </location>
</feature>
<dbReference type="PANTHER" id="PTHR37422">
    <property type="entry name" value="TEICHURONIC ACID BIOSYNTHESIS PROTEIN TUAE"/>
    <property type="match status" value="1"/>
</dbReference>
<keyword evidence="1" id="KW-0472">Membrane</keyword>
<feature type="transmembrane region" description="Helical" evidence="1">
    <location>
        <begin position="114"/>
        <end position="133"/>
    </location>
</feature>
<feature type="transmembrane region" description="Helical" evidence="1">
    <location>
        <begin position="250"/>
        <end position="268"/>
    </location>
</feature>
<feature type="transmembrane region" description="Helical" evidence="1">
    <location>
        <begin position="12"/>
        <end position="31"/>
    </location>
</feature>
<accession>A0ABY7BP49</accession>
<evidence type="ECO:0008006" key="4">
    <source>
        <dbReference type="Google" id="ProtNLM"/>
    </source>
</evidence>
<protein>
    <recommendedName>
        <fullName evidence="4">O-antigen polymerase</fullName>
    </recommendedName>
</protein>
<evidence type="ECO:0000313" key="3">
    <source>
        <dbReference type="Proteomes" id="UP001164909"/>
    </source>
</evidence>
<dbReference type="Proteomes" id="UP001164909">
    <property type="component" value="Chromosome"/>
</dbReference>
<dbReference type="RefSeq" id="WP_241765428.1">
    <property type="nucleotide sequence ID" value="NZ_CP113865.1"/>
</dbReference>
<organism evidence="2 3">
    <name type="scientific">Caldicellulosiruptor morganii</name>
    <dbReference type="NCBI Taxonomy" id="1387555"/>
    <lineage>
        <taxon>Bacteria</taxon>
        <taxon>Bacillati</taxon>
        <taxon>Bacillota</taxon>
        <taxon>Bacillota incertae sedis</taxon>
        <taxon>Caldicellulosiruptorales</taxon>
        <taxon>Caldicellulosiruptoraceae</taxon>
        <taxon>Caldicellulosiruptor</taxon>
    </lineage>
</organism>
<keyword evidence="1" id="KW-1133">Transmembrane helix</keyword>
<feature type="transmembrane region" description="Helical" evidence="1">
    <location>
        <begin position="199"/>
        <end position="217"/>
    </location>
</feature>
<feature type="transmembrane region" description="Helical" evidence="1">
    <location>
        <begin position="398"/>
        <end position="414"/>
    </location>
</feature>
<feature type="transmembrane region" description="Helical" evidence="1">
    <location>
        <begin position="90"/>
        <end position="108"/>
    </location>
</feature>
<name>A0ABY7BP49_9FIRM</name>
<feature type="transmembrane region" description="Helical" evidence="1">
    <location>
        <begin position="420"/>
        <end position="438"/>
    </location>
</feature>